<evidence type="ECO:0000313" key="2">
    <source>
        <dbReference type="Proteomes" id="UP000315235"/>
    </source>
</evidence>
<dbReference type="OrthoDB" id="6984266at2"/>
<dbReference type="Proteomes" id="UP000315235">
    <property type="component" value="Unassembled WGS sequence"/>
</dbReference>
<reference evidence="1 2" key="1">
    <citation type="submission" date="2019-07" db="EMBL/GenBank/DDBJ databases">
        <title>Pseudomonas mangiferae sp. nov., isolated from bark of mango tree in Thailand.</title>
        <authorList>
            <person name="Srisuk N."/>
            <person name="Anurat P."/>
        </authorList>
    </citation>
    <scope>NUCLEOTIDE SEQUENCE [LARGE SCALE GENOMIC DNA]</scope>
    <source>
        <strain evidence="1 2">DMKU_BBB3-04</strain>
    </source>
</reference>
<organism evidence="1 2">
    <name type="scientific">Pseudomonas mangiferae</name>
    <dbReference type="NCBI Taxonomy" id="2593654"/>
    <lineage>
        <taxon>Bacteria</taxon>
        <taxon>Pseudomonadati</taxon>
        <taxon>Pseudomonadota</taxon>
        <taxon>Gammaproteobacteria</taxon>
        <taxon>Pseudomonadales</taxon>
        <taxon>Pseudomonadaceae</taxon>
        <taxon>Pseudomonas</taxon>
    </lineage>
</organism>
<name>A0A553GWA5_9PSED</name>
<proteinExistence type="predicted"/>
<dbReference type="RefSeq" id="WP_143489490.1">
    <property type="nucleotide sequence ID" value="NZ_VJOY01000012.1"/>
</dbReference>
<comment type="caution">
    <text evidence="1">The sequence shown here is derived from an EMBL/GenBank/DDBJ whole genome shotgun (WGS) entry which is preliminary data.</text>
</comment>
<gene>
    <name evidence="1" type="ORF">FM069_16640</name>
</gene>
<sequence>MSQWKIAYSQDNNTQVLDVDLPAKPDMAEAAELVLKSVLKKGELGEVKLTDVPEDHPEPTIARLEKHAIIITGITQG</sequence>
<dbReference type="AlphaFoldDB" id="A0A553GWA5"/>
<dbReference type="EMBL" id="VJOY01000012">
    <property type="protein sequence ID" value="TRX73755.1"/>
    <property type="molecule type" value="Genomic_DNA"/>
</dbReference>
<evidence type="ECO:0000313" key="1">
    <source>
        <dbReference type="EMBL" id="TRX73755.1"/>
    </source>
</evidence>
<accession>A0A553GWA5</accession>
<keyword evidence="2" id="KW-1185">Reference proteome</keyword>
<protein>
    <submittedName>
        <fullName evidence="1">Uncharacterized protein</fullName>
    </submittedName>
</protein>